<dbReference type="InterPro" id="IPR058508">
    <property type="entry name" value="DUF8195"/>
</dbReference>
<dbReference type="eggNOG" id="ENOG502Z92N">
    <property type="taxonomic scope" value="Bacteria"/>
</dbReference>
<evidence type="ECO:0000259" key="1">
    <source>
        <dbReference type="Pfam" id="PF26615"/>
    </source>
</evidence>
<accession>H6LDF9</accession>
<keyword evidence="3" id="KW-1185">Reference proteome</keyword>
<name>H6LDF9_ACEWD</name>
<evidence type="ECO:0000313" key="3">
    <source>
        <dbReference type="Proteomes" id="UP000007177"/>
    </source>
</evidence>
<protein>
    <recommendedName>
        <fullName evidence="1">DUF8195 domain-containing protein</fullName>
    </recommendedName>
</protein>
<dbReference type="KEGG" id="awo:Awo_c11470"/>
<dbReference type="AlphaFoldDB" id="H6LDF9"/>
<dbReference type="Pfam" id="PF26615">
    <property type="entry name" value="DUF8195"/>
    <property type="match status" value="1"/>
</dbReference>
<organism evidence="2 3">
    <name type="scientific">Acetobacterium woodii (strain ATCC 29683 / DSM 1030 / JCM 2381 / KCTC 1655 / WB1)</name>
    <dbReference type="NCBI Taxonomy" id="931626"/>
    <lineage>
        <taxon>Bacteria</taxon>
        <taxon>Bacillati</taxon>
        <taxon>Bacillota</taxon>
        <taxon>Clostridia</taxon>
        <taxon>Eubacteriales</taxon>
        <taxon>Eubacteriaceae</taxon>
        <taxon>Acetobacterium</taxon>
    </lineage>
</organism>
<dbReference type="InterPro" id="IPR013688">
    <property type="entry name" value="GBS_Bsp-like"/>
</dbReference>
<sequence>MKNLRLSRILILLFFMFLSTGVGVQASEQDIVMIVQSESANSFVITAYDPVGGGYVGDLMSKVWSAKNGQDDVKTQTLNYADGKYTLTISNTDHNNDKGQYFIELSGPSGLLKSDFTTLTVDGNEWIRYRYDGSGNLQKMICRAVLTIDEKVENSTQEANSGTDFKSGYGYTTTYQTSVTSNIEVEAEKALTGAGSSRILFPEFNFNKGVTLSDGFNQYNRLTDCTNRENVSNIANSVLELKTNPFSASDKRVHFTPIWYPDQTKYIVYAEVLDAWTPAGMLSTVVTDTFTVDGNVYDDWQVNNKRVQ</sequence>
<dbReference type="Gene3D" id="2.60.40.3760">
    <property type="match status" value="1"/>
</dbReference>
<evidence type="ECO:0000313" key="2">
    <source>
        <dbReference type="EMBL" id="AFA47931.1"/>
    </source>
</evidence>
<dbReference type="STRING" id="931626.Awo_c11470"/>
<dbReference type="OrthoDB" id="9768560at2"/>
<feature type="domain" description="DUF8195" evidence="1">
    <location>
        <begin position="129"/>
        <end position="300"/>
    </location>
</feature>
<dbReference type="Proteomes" id="UP000007177">
    <property type="component" value="Chromosome"/>
</dbReference>
<dbReference type="Pfam" id="PF08481">
    <property type="entry name" value="GBS_Bsp-like"/>
    <property type="match status" value="1"/>
</dbReference>
<dbReference type="EMBL" id="CP002987">
    <property type="protein sequence ID" value="AFA47931.1"/>
    <property type="molecule type" value="Genomic_DNA"/>
</dbReference>
<proteinExistence type="predicted"/>
<dbReference type="HOGENOM" id="CLU_902013_0_0_9"/>
<dbReference type="RefSeq" id="WP_014355534.1">
    <property type="nucleotide sequence ID" value="NC_016894.1"/>
</dbReference>
<reference evidence="2 3" key="2">
    <citation type="journal article" date="2012" name="PLoS ONE">
        <title>An ancient pathway combining carbon dioxide fixation with the generation and utilization of a sodium ion gradient for ATP synthesis.</title>
        <authorList>
            <person name="Poehlein A."/>
            <person name="Schmidt S."/>
            <person name="Kaster A.K."/>
            <person name="Goenrich M."/>
            <person name="Vollmers J."/>
            <person name="Thurmer A."/>
            <person name="Bertsch J."/>
            <person name="Schuchmann K."/>
            <person name="Voigt B."/>
            <person name="Hecker M."/>
            <person name="Daniel R."/>
            <person name="Thauer R.K."/>
            <person name="Gottschalk G."/>
            <person name="Muller V."/>
        </authorList>
    </citation>
    <scope>NUCLEOTIDE SEQUENCE [LARGE SCALE GENOMIC DNA]</scope>
    <source>
        <strain evidence="3">ATCC 29683 / DSM 1030 / JCM 2381 / KCTC 1655 / WB1</strain>
    </source>
</reference>
<gene>
    <name evidence="2" type="ordered locus">Awo_c11470</name>
</gene>
<reference evidence="3" key="1">
    <citation type="submission" date="2011-07" db="EMBL/GenBank/DDBJ databases">
        <title>Complete genome sequence of Acetobacterium woodii.</title>
        <authorList>
            <person name="Poehlein A."/>
            <person name="Schmidt S."/>
            <person name="Kaster A.-K."/>
            <person name="Goenrich M."/>
            <person name="Vollmers J."/>
            <person name="Thuermer A."/>
            <person name="Gottschalk G."/>
            <person name="Thauer R.K."/>
            <person name="Daniel R."/>
            <person name="Mueller V."/>
        </authorList>
    </citation>
    <scope>NUCLEOTIDE SEQUENCE [LARGE SCALE GENOMIC DNA]</scope>
    <source>
        <strain evidence="3">ATCC 29683 / DSM 1030 / JCM 2381 / KCTC 1655 / WB1</strain>
    </source>
</reference>